<evidence type="ECO:0000313" key="1">
    <source>
        <dbReference type="EMBL" id="SLN25897.1"/>
    </source>
</evidence>
<dbReference type="Pfam" id="PF13773">
    <property type="entry name" value="DUF4170"/>
    <property type="match status" value="1"/>
</dbReference>
<dbReference type="InterPro" id="IPR025226">
    <property type="entry name" value="DUF4170"/>
</dbReference>
<dbReference type="Gene3D" id="3.30.70.2400">
    <property type="entry name" value="Uncharacterised protein PF13773, DUF4170"/>
    <property type="match status" value="1"/>
</dbReference>
<organism evidence="1 2">
    <name type="scientific">Oceanibacterium hippocampi</name>
    <dbReference type="NCBI Taxonomy" id="745714"/>
    <lineage>
        <taxon>Bacteria</taxon>
        <taxon>Pseudomonadati</taxon>
        <taxon>Pseudomonadota</taxon>
        <taxon>Alphaproteobacteria</taxon>
        <taxon>Sneathiellales</taxon>
        <taxon>Sneathiellaceae</taxon>
        <taxon>Oceanibacterium</taxon>
    </lineage>
</organism>
<dbReference type="InParanoid" id="A0A1Y5RV71"/>
<proteinExistence type="predicted"/>
<accession>A0A1Y5RV71</accession>
<dbReference type="AlphaFoldDB" id="A0A1Y5RV71"/>
<dbReference type="Proteomes" id="UP000193200">
    <property type="component" value="Unassembled WGS sequence"/>
</dbReference>
<protein>
    <recommendedName>
        <fullName evidence="3">DUF4170 domain-containing protein</fullName>
    </recommendedName>
</protein>
<evidence type="ECO:0000313" key="2">
    <source>
        <dbReference type="Proteomes" id="UP000193200"/>
    </source>
</evidence>
<name>A0A1Y5RV71_9PROT</name>
<dbReference type="OrthoDB" id="9800646at2"/>
<dbReference type="RefSeq" id="WP_085882085.1">
    <property type="nucleotide sequence ID" value="NZ_FWFR01000001.1"/>
</dbReference>
<gene>
    <name evidence="1" type="ORF">OCH7691_00786</name>
</gene>
<evidence type="ECO:0008006" key="3">
    <source>
        <dbReference type="Google" id="ProtNLM"/>
    </source>
</evidence>
<reference evidence="1 2" key="1">
    <citation type="submission" date="2017-03" db="EMBL/GenBank/DDBJ databases">
        <authorList>
            <person name="Afonso C.L."/>
            <person name="Miller P.J."/>
            <person name="Scott M.A."/>
            <person name="Spackman E."/>
            <person name="Goraichik I."/>
            <person name="Dimitrov K.M."/>
            <person name="Suarez D.L."/>
            <person name="Swayne D.E."/>
        </authorList>
    </citation>
    <scope>NUCLEOTIDE SEQUENCE [LARGE SCALE GENOMIC DNA]</scope>
    <source>
        <strain evidence="1 2">CECT 7691</strain>
    </source>
</reference>
<dbReference type="EMBL" id="FWFR01000001">
    <property type="protein sequence ID" value="SLN25897.1"/>
    <property type="molecule type" value="Genomic_DNA"/>
</dbReference>
<keyword evidence="2" id="KW-1185">Reference proteome</keyword>
<sequence length="74" mass="8154">MANSESAPGAAARELYLVFGGEVVDTQTKDYADPGKLDIRGIFASYDEALAAWRAASQQYVDNAFMKYVIVRLF</sequence>